<evidence type="ECO:0000313" key="2">
    <source>
        <dbReference type="EMBL" id="PKH47314.1"/>
    </source>
</evidence>
<feature type="compositionally biased region" description="Basic and acidic residues" evidence="1">
    <location>
        <begin position="1"/>
        <end position="12"/>
    </location>
</feature>
<gene>
    <name evidence="2" type="ORF">CVH13_00609</name>
</gene>
<protein>
    <submittedName>
        <fullName evidence="2">DNA translocase FtsK</fullName>
    </submittedName>
</protein>
<reference evidence="2 3" key="1">
    <citation type="journal article" date="2017" name="FEMS Microbiol. Ecol.">
        <title>Reconstructed genomes of novel Dehalococcoides mccartyi strains from 1,2,3,4-tetrachlorodibenzo-p-dioxin-dechlorinating enrichment cultures reveal divergent reductive dehalogenase gene profiles.</title>
        <authorList>
            <person name="Dam H.T."/>
            <person name="Vollmers J."/>
            <person name="Kaster A.K."/>
            <person name="Haggblom M.M."/>
        </authorList>
    </citation>
    <scope>NUCLEOTIDE SEQUENCE [LARGE SCALE GENOMIC DNA]</scope>
    <source>
        <strain evidence="2 3">H1-3-2.001</strain>
    </source>
</reference>
<accession>A0A2J1DYW9</accession>
<sequence>MPKKEDPRETLRNARPRAKTPAKITASKRKKPAL</sequence>
<proteinExistence type="predicted"/>
<feature type="region of interest" description="Disordered" evidence="1">
    <location>
        <begin position="1"/>
        <end position="34"/>
    </location>
</feature>
<name>A0A2J1DYW9_9CHLR</name>
<organism evidence="2 3">
    <name type="scientific">Dehalococcoides mccartyi</name>
    <dbReference type="NCBI Taxonomy" id="61435"/>
    <lineage>
        <taxon>Bacteria</taxon>
        <taxon>Bacillati</taxon>
        <taxon>Chloroflexota</taxon>
        <taxon>Dehalococcoidia</taxon>
        <taxon>Dehalococcoidales</taxon>
        <taxon>Dehalococcoidaceae</taxon>
        <taxon>Dehalococcoides</taxon>
    </lineage>
</organism>
<feature type="compositionally biased region" description="Basic residues" evidence="1">
    <location>
        <begin position="14"/>
        <end position="34"/>
    </location>
</feature>
<comment type="caution">
    <text evidence="2">The sequence shown here is derived from an EMBL/GenBank/DDBJ whole genome shotgun (WGS) entry which is preliminary data.</text>
</comment>
<dbReference type="AlphaFoldDB" id="A0A2J1DYW9"/>
<dbReference type="EMBL" id="PHFD01000124">
    <property type="protein sequence ID" value="PKH47314.1"/>
    <property type="molecule type" value="Genomic_DNA"/>
</dbReference>
<evidence type="ECO:0000313" key="3">
    <source>
        <dbReference type="Proteomes" id="UP000233649"/>
    </source>
</evidence>
<dbReference type="Proteomes" id="UP000233649">
    <property type="component" value="Unassembled WGS sequence"/>
</dbReference>
<evidence type="ECO:0000256" key="1">
    <source>
        <dbReference type="SAM" id="MobiDB-lite"/>
    </source>
</evidence>